<dbReference type="EMBL" id="JABFTP020000124">
    <property type="protein sequence ID" value="KAL3279978.1"/>
    <property type="molecule type" value="Genomic_DNA"/>
</dbReference>
<evidence type="ECO:0000256" key="4">
    <source>
        <dbReference type="ARBA" id="ARBA00022989"/>
    </source>
</evidence>
<dbReference type="PANTHER" id="PTHR42643:SF24">
    <property type="entry name" value="IONOTROPIC RECEPTOR 60A"/>
    <property type="match status" value="1"/>
</dbReference>
<dbReference type="AlphaFoldDB" id="A0ABD2NMN0"/>
<dbReference type="Gene3D" id="1.10.287.70">
    <property type="match status" value="1"/>
</dbReference>
<dbReference type="PROSITE" id="PS51257">
    <property type="entry name" value="PROKAR_LIPOPROTEIN"/>
    <property type="match status" value="1"/>
</dbReference>
<feature type="transmembrane region" description="Helical" evidence="8">
    <location>
        <begin position="1083"/>
        <end position="1104"/>
    </location>
</feature>
<evidence type="ECO:0000256" key="1">
    <source>
        <dbReference type="ARBA" id="ARBA00004651"/>
    </source>
</evidence>
<keyword evidence="10" id="KW-1185">Reference proteome</keyword>
<feature type="transmembrane region" description="Helical" evidence="8">
    <location>
        <begin position="893"/>
        <end position="914"/>
    </location>
</feature>
<evidence type="ECO:0000256" key="7">
    <source>
        <dbReference type="ARBA" id="ARBA00023180"/>
    </source>
</evidence>
<feature type="transmembrane region" description="Helical" evidence="8">
    <location>
        <begin position="640"/>
        <end position="662"/>
    </location>
</feature>
<dbReference type="Proteomes" id="UP001516400">
    <property type="component" value="Unassembled WGS sequence"/>
</dbReference>
<keyword evidence="5 8" id="KW-0472">Membrane</keyword>
<keyword evidence="2" id="KW-1003">Cell membrane</keyword>
<keyword evidence="7" id="KW-0325">Glycoprotein</keyword>
<evidence type="ECO:0000256" key="5">
    <source>
        <dbReference type="ARBA" id="ARBA00023136"/>
    </source>
</evidence>
<comment type="subcellular location">
    <subcellularLocation>
        <location evidence="1">Cell membrane</location>
        <topology evidence="1">Multi-pass membrane protein</topology>
    </subcellularLocation>
</comment>
<evidence type="ECO:0000256" key="6">
    <source>
        <dbReference type="ARBA" id="ARBA00023170"/>
    </source>
</evidence>
<reference evidence="9 10" key="1">
    <citation type="journal article" date="2021" name="BMC Biol.">
        <title>Horizontally acquired antibacterial genes associated with adaptive radiation of ladybird beetles.</title>
        <authorList>
            <person name="Li H.S."/>
            <person name="Tang X.F."/>
            <person name="Huang Y.H."/>
            <person name="Xu Z.Y."/>
            <person name="Chen M.L."/>
            <person name="Du X.Y."/>
            <person name="Qiu B.Y."/>
            <person name="Chen P.T."/>
            <person name="Zhang W."/>
            <person name="Slipinski A."/>
            <person name="Escalona H.E."/>
            <person name="Waterhouse R.M."/>
            <person name="Zwick A."/>
            <person name="Pang H."/>
        </authorList>
    </citation>
    <scope>NUCLEOTIDE SEQUENCE [LARGE SCALE GENOMIC DNA]</scope>
    <source>
        <strain evidence="9">SYSU2018</strain>
    </source>
</reference>
<evidence type="ECO:0000313" key="10">
    <source>
        <dbReference type="Proteomes" id="UP001516400"/>
    </source>
</evidence>
<organism evidence="9 10">
    <name type="scientific">Cryptolaemus montrouzieri</name>
    <dbReference type="NCBI Taxonomy" id="559131"/>
    <lineage>
        <taxon>Eukaryota</taxon>
        <taxon>Metazoa</taxon>
        <taxon>Ecdysozoa</taxon>
        <taxon>Arthropoda</taxon>
        <taxon>Hexapoda</taxon>
        <taxon>Insecta</taxon>
        <taxon>Pterygota</taxon>
        <taxon>Neoptera</taxon>
        <taxon>Endopterygota</taxon>
        <taxon>Coleoptera</taxon>
        <taxon>Polyphaga</taxon>
        <taxon>Cucujiformia</taxon>
        <taxon>Coccinelloidea</taxon>
        <taxon>Coccinellidae</taxon>
        <taxon>Scymninae</taxon>
        <taxon>Scymnini</taxon>
        <taxon>Cryptolaemus</taxon>
    </lineage>
</organism>
<dbReference type="InterPro" id="IPR052192">
    <property type="entry name" value="Insect_Ionotropic_Sensory_Rcpt"/>
</dbReference>
<accession>A0ABD2NMN0</accession>
<feature type="transmembrane region" description="Helical" evidence="8">
    <location>
        <begin position="340"/>
        <end position="361"/>
    </location>
</feature>
<evidence type="ECO:0000256" key="3">
    <source>
        <dbReference type="ARBA" id="ARBA00022692"/>
    </source>
</evidence>
<dbReference type="PANTHER" id="PTHR42643">
    <property type="entry name" value="IONOTROPIC RECEPTOR 20A-RELATED"/>
    <property type="match status" value="1"/>
</dbReference>
<gene>
    <name evidence="9" type="ORF">HHI36_017483</name>
</gene>
<feature type="transmembrane region" description="Helical" evidence="8">
    <location>
        <begin position="280"/>
        <end position="307"/>
    </location>
</feature>
<proteinExistence type="predicted"/>
<evidence type="ECO:0000313" key="9">
    <source>
        <dbReference type="EMBL" id="KAL3279978.1"/>
    </source>
</evidence>
<keyword evidence="4 8" id="KW-1133">Transmembrane helix</keyword>
<name>A0ABD2NMN0_9CUCU</name>
<comment type="caution">
    <text evidence="9">The sequence shown here is derived from an EMBL/GenBank/DDBJ whole genome shotgun (WGS) entry which is preliminary data.</text>
</comment>
<protein>
    <submittedName>
        <fullName evidence="9">Uncharacterized protein</fullName>
    </submittedName>
</protein>
<dbReference type="GO" id="GO:0005886">
    <property type="term" value="C:plasma membrane"/>
    <property type="evidence" value="ECO:0007669"/>
    <property type="project" value="UniProtKB-SubCell"/>
</dbReference>
<evidence type="ECO:0000256" key="8">
    <source>
        <dbReference type="SAM" id="Phobius"/>
    </source>
</evidence>
<keyword evidence="6" id="KW-0675">Receptor</keyword>
<keyword evidence="3 8" id="KW-0812">Transmembrane</keyword>
<feature type="transmembrane region" description="Helical" evidence="8">
    <location>
        <begin position="1019"/>
        <end position="1036"/>
    </location>
</feature>
<evidence type="ECO:0000256" key="2">
    <source>
        <dbReference type="ARBA" id="ARBA00022475"/>
    </source>
</evidence>
<feature type="transmembrane region" description="Helical" evidence="8">
    <location>
        <begin position="833"/>
        <end position="857"/>
    </location>
</feature>
<feature type="transmembrane region" description="Helical" evidence="8">
    <location>
        <begin position="530"/>
        <end position="550"/>
    </location>
</feature>
<sequence length="1113" mass="131036">MSPIRILQNLQLIQCMNTLVSCHRPFNVALVNSEDVITLPVVRMDCMGNFVEFEREPKKRISFYIINCQESFIEALFESLSNRNSLNASAIFLFKLEFISSTVVDILQTYHVTNGFVLNSLTGRIFTFEAREFFSSGPRLTFLGSCTDIFRLSENLEHWILSRKTKSWKVSTLNICYDVNEPYTLDSTSYWKGSSVEIYSLILKAMDVDFKLKLISLAIQENQVEHIKFIRSLMKNEICDYFMSVPLHNYGGLFDTTFPFATDFLSWFVPSSKKMPRWKYVYELLSINVWYSWIISWSLLILFWYLLTHTLEKTPTNLSDKMFILYKLFFEQGNPHKSKYFTETIIIIVVIFGSFVMNMIYKCNFAYFLTGIRYVNEIESIEDVMALNLKIGFIRHWIRFFSHDRKFLEYLEDNYEACDMRYACVNRTAFSRDMAVLKFDSKIFFMSHQYVDEDGKWLLKKFDSAAPMVMLAMISLPDYPLSAEVNRQTLNVLAHGFVNKSVLKYIRRSKFENPNFLRSRLSFYHLKMPFYMWTIGILISVIVFFREYIIPAKMNSSSQLRKNLQLMQCLKVVANCNRPLMDVVLVNTEVVVSSPVTRIDCKGDFEGSEAETKNKFAFYIISCPESVIEELFESLSFRSYLTSSAIFVLTLEFISFTMIDILRTYRVLNAFILHSGTGEIYVFEAEELFTRAKLIRLVSCTDADRLSSINQWISLRKSKNWMVSSLNVCYVFDEPITLDETFNRRGSYIDSYALIFQHMGIKATFKHKEMKFENSKVENRNRIRMFIKNKTCDFFMNIALGQLEWLFDVTHPLTTDALSWFVPNSKKMPRWKFVYELLSANVWCPWIISWGLMLLFWQLVTIILEEEQNHLTSKIVILYNLFFEQGINHKFKYLTETIVFLMVIFGSFVMNVIYKCNFAYFLTGINYIDNIDTLDDVMAHNLKMGIVKLWLPFYDHDSKFSGYLKENFEECDRGYSCVNRTAFSRDMAVLKLDSKIFFMSHQYVDEDGKWLLKKLDTSGIIIMFAMVSLPGYPIAAEVNRQTLNLNAHGFVHRIVRQYITRKQFENIYFSRSRLSLYHLQMPFYMWTIGIFMSIVTFNLEYFVVIKTRLTFLY</sequence>